<evidence type="ECO:0000256" key="10">
    <source>
        <dbReference type="ARBA" id="ARBA00023159"/>
    </source>
</evidence>
<keyword evidence="7" id="KW-0805">Transcription regulation</keyword>
<evidence type="ECO:0000256" key="11">
    <source>
        <dbReference type="ARBA" id="ARBA00023163"/>
    </source>
</evidence>
<evidence type="ECO:0000256" key="7">
    <source>
        <dbReference type="ARBA" id="ARBA00023015"/>
    </source>
</evidence>
<reference evidence="22" key="2">
    <citation type="submission" date="2025-08" db="UniProtKB">
        <authorList>
            <consortium name="Ensembl"/>
        </authorList>
    </citation>
    <scope>IDENTIFICATION</scope>
</reference>
<feature type="repeat" description="WD" evidence="19">
    <location>
        <begin position="392"/>
        <end position="434"/>
    </location>
</feature>
<feature type="compositionally biased region" description="Basic residues" evidence="20">
    <location>
        <begin position="815"/>
        <end position="826"/>
    </location>
</feature>
<evidence type="ECO:0000256" key="17">
    <source>
        <dbReference type="ARBA" id="ARBA00080864"/>
    </source>
</evidence>
<evidence type="ECO:0000256" key="18">
    <source>
        <dbReference type="PROSITE-ProRule" id="PRU00035"/>
    </source>
</evidence>
<keyword evidence="11" id="KW-0804">Transcription</keyword>
<feature type="compositionally biased region" description="Basic and acidic residues" evidence="20">
    <location>
        <begin position="1419"/>
        <end position="1431"/>
    </location>
</feature>
<dbReference type="Ensembl" id="ENSCHIT00010042546.1">
    <property type="protein sequence ID" value="ENSCHIP00010030185.1"/>
    <property type="gene ID" value="ENSCHIG00010021151.1"/>
</dbReference>
<evidence type="ECO:0000256" key="8">
    <source>
        <dbReference type="ARBA" id="ARBA00023069"/>
    </source>
</evidence>
<keyword evidence="9 18" id="KW-0103">Bromodomain</keyword>
<feature type="compositionally biased region" description="Polar residues" evidence="20">
    <location>
        <begin position="712"/>
        <end position="725"/>
    </location>
</feature>
<feature type="region of interest" description="Disordered" evidence="20">
    <location>
        <begin position="1341"/>
        <end position="1464"/>
    </location>
</feature>
<feature type="compositionally biased region" description="Polar residues" evidence="20">
    <location>
        <begin position="1602"/>
        <end position="1612"/>
    </location>
</feature>
<dbReference type="InterPro" id="IPR036427">
    <property type="entry name" value="Bromodomain-like_sf"/>
</dbReference>
<feature type="region of interest" description="Disordered" evidence="20">
    <location>
        <begin position="800"/>
        <end position="834"/>
    </location>
</feature>
<keyword evidence="5" id="KW-0677">Repeat</keyword>
<dbReference type="SMART" id="SM00320">
    <property type="entry name" value="WD40"/>
    <property type="match status" value="6"/>
</dbReference>
<feature type="compositionally biased region" description="Polar residues" evidence="20">
    <location>
        <begin position="1569"/>
        <end position="1581"/>
    </location>
</feature>
<evidence type="ECO:0000256" key="15">
    <source>
        <dbReference type="ARBA" id="ARBA00062769"/>
    </source>
</evidence>
<comment type="subcellular location">
    <subcellularLocation>
        <location evidence="1">Cytoplasm</location>
        <location evidence="1">Cytoskeleton</location>
        <location evidence="1">Flagellum axoneme</location>
    </subcellularLocation>
</comment>
<evidence type="ECO:0000256" key="5">
    <source>
        <dbReference type="ARBA" id="ARBA00022737"/>
    </source>
</evidence>
<comment type="subunit">
    <text evidence="15">Interacts with SMARCA4.</text>
</comment>
<dbReference type="PROSITE" id="PS00678">
    <property type="entry name" value="WD_REPEATS_1"/>
    <property type="match status" value="1"/>
</dbReference>
<evidence type="ECO:0000256" key="13">
    <source>
        <dbReference type="ARBA" id="ARBA00023273"/>
    </source>
</evidence>
<dbReference type="Gene3D" id="2.130.10.10">
    <property type="entry name" value="YVTN repeat-like/Quinoprotein amine dehydrogenase"/>
    <property type="match status" value="2"/>
</dbReference>
<dbReference type="SMART" id="SM00297">
    <property type="entry name" value="BROMO"/>
    <property type="match status" value="2"/>
</dbReference>
<evidence type="ECO:0000256" key="14">
    <source>
        <dbReference type="ARBA" id="ARBA00053491"/>
    </source>
</evidence>
<evidence type="ECO:0000256" key="2">
    <source>
        <dbReference type="ARBA" id="ARBA00022490"/>
    </source>
</evidence>
<evidence type="ECO:0000313" key="22">
    <source>
        <dbReference type="Ensembl" id="ENSCHIP00010030185.1"/>
    </source>
</evidence>
<dbReference type="Pfam" id="PF00400">
    <property type="entry name" value="WD40"/>
    <property type="match status" value="5"/>
</dbReference>
<dbReference type="GO" id="GO:0007010">
    <property type="term" value="P:cytoskeleton organization"/>
    <property type="evidence" value="ECO:0007669"/>
    <property type="project" value="TreeGrafter"/>
</dbReference>
<keyword evidence="10" id="KW-0010">Activator</keyword>
<dbReference type="Pfam" id="PF25313">
    <property type="entry name" value="BRWD_AD"/>
    <property type="match status" value="1"/>
</dbReference>
<keyword evidence="12" id="KW-0206">Cytoskeleton</keyword>
<keyword evidence="6" id="KW-0282">Flagellum</keyword>
<feature type="compositionally biased region" description="Basic residues" evidence="20">
    <location>
        <begin position="1761"/>
        <end position="1770"/>
    </location>
</feature>
<feature type="repeat" description="WD" evidence="19">
    <location>
        <begin position="229"/>
        <end position="265"/>
    </location>
</feature>
<accession>A0A8C2RKU0</accession>
<feature type="compositionally biased region" description="Basic and acidic residues" evidence="20">
    <location>
        <begin position="1546"/>
        <end position="1557"/>
    </location>
</feature>
<evidence type="ECO:0000256" key="20">
    <source>
        <dbReference type="SAM" id="MobiDB-lite"/>
    </source>
</evidence>
<dbReference type="Gene3D" id="1.20.920.10">
    <property type="entry name" value="Bromodomain-like"/>
    <property type="match status" value="2"/>
</dbReference>
<feature type="compositionally biased region" description="Basic and acidic residues" evidence="20">
    <location>
        <begin position="1697"/>
        <end position="1707"/>
    </location>
</feature>
<evidence type="ECO:0000256" key="12">
    <source>
        <dbReference type="ARBA" id="ARBA00023212"/>
    </source>
</evidence>
<feature type="domain" description="Bromo" evidence="21">
    <location>
        <begin position="1068"/>
        <end position="1138"/>
    </location>
</feature>
<protein>
    <recommendedName>
        <fullName evidence="16">Bromodomain and WD repeat-containing protein 1</fullName>
    </recommendedName>
    <alternativeName>
        <fullName evidence="17">WD repeat-containing protein 9</fullName>
    </alternativeName>
</protein>
<keyword evidence="8" id="KW-0969">Cilium</keyword>
<organism evidence="22">
    <name type="scientific">Capra hircus</name>
    <name type="common">Goat</name>
    <dbReference type="NCBI Taxonomy" id="9925"/>
    <lineage>
        <taxon>Eukaryota</taxon>
        <taxon>Metazoa</taxon>
        <taxon>Chordata</taxon>
        <taxon>Craniata</taxon>
        <taxon>Vertebrata</taxon>
        <taxon>Euteleostomi</taxon>
        <taxon>Mammalia</taxon>
        <taxon>Eutheria</taxon>
        <taxon>Laurasiatheria</taxon>
        <taxon>Artiodactyla</taxon>
        <taxon>Ruminantia</taxon>
        <taxon>Pecora</taxon>
        <taxon>Bovidae</taxon>
        <taxon>Caprinae</taxon>
        <taxon>Capra</taxon>
    </lineage>
</organism>
<keyword evidence="4 19" id="KW-0853">WD repeat</keyword>
<dbReference type="FunFam" id="1.20.920.10:FF:000008">
    <property type="entry name" value="Bromodomain and WD repeat domain containing 3"/>
    <property type="match status" value="1"/>
</dbReference>
<dbReference type="InterPro" id="IPR019775">
    <property type="entry name" value="WD40_repeat_CS"/>
</dbReference>
<dbReference type="FunFam" id="1.20.920.10:FF:000017">
    <property type="entry name" value="Bromodomain and WD repeat domain containing 1"/>
    <property type="match status" value="1"/>
</dbReference>
<feature type="region of interest" description="Disordered" evidence="20">
    <location>
        <begin position="1846"/>
        <end position="1920"/>
    </location>
</feature>
<feature type="compositionally biased region" description="Basic and acidic residues" evidence="20">
    <location>
        <begin position="1624"/>
        <end position="1635"/>
    </location>
</feature>
<dbReference type="SUPFAM" id="SSF47370">
    <property type="entry name" value="Bromodomain"/>
    <property type="match status" value="2"/>
</dbReference>
<dbReference type="PROSITE" id="PS50014">
    <property type="entry name" value="BROMODOMAIN_2"/>
    <property type="match status" value="2"/>
</dbReference>
<evidence type="ECO:0000259" key="21">
    <source>
        <dbReference type="PROSITE" id="PS50014"/>
    </source>
</evidence>
<name>A0A8C2RKU0_CAPHI</name>
<keyword evidence="3" id="KW-0597">Phosphoprotein</keyword>
<evidence type="ECO:0000256" key="6">
    <source>
        <dbReference type="ARBA" id="ARBA00022846"/>
    </source>
</evidence>
<keyword evidence="2" id="KW-0963">Cytoplasm</keyword>
<dbReference type="PANTHER" id="PTHR16266:SF26">
    <property type="entry name" value="BROMODOMAIN AND WD REPEAT-CONTAINING PROTEIN 1"/>
    <property type="match status" value="1"/>
</dbReference>
<dbReference type="InterPro" id="IPR018359">
    <property type="entry name" value="Bromodomain_CS"/>
</dbReference>
<evidence type="ECO:0000256" key="19">
    <source>
        <dbReference type="PROSITE-ProRule" id="PRU00221"/>
    </source>
</evidence>
<feature type="region of interest" description="Disordered" evidence="20">
    <location>
        <begin position="2035"/>
        <end position="2056"/>
    </location>
</feature>
<evidence type="ECO:0000256" key="9">
    <source>
        <dbReference type="ARBA" id="ARBA00023117"/>
    </source>
</evidence>
<dbReference type="PRINTS" id="PR00503">
    <property type="entry name" value="BROMODOMAIN"/>
</dbReference>
<feature type="repeat" description="WD" evidence="19">
    <location>
        <begin position="187"/>
        <end position="228"/>
    </location>
</feature>
<feature type="region of interest" description="Disordered" evidence="20">
    <location>
        <begin position="592"/>
        <end position="619"/>
    </location>
</feature>
<dbReference type="InterPro" id="IPR001487">
    <property type="entry name" value="Bromodomain"/>
</dbReference>
<reference evidence="22" key="1">
    <citation type="submission" date="2019-03" db="EMBL/GenBank/DDBJ databases">
        <title>Genome sequencing and reference-guided assembly of Black Bengal Goat (Capra hircus).</title>
        <authorList>
            <person name="Siddiki A.Z."/>
            <person name="Baten A."/>
            <person name="Billah M."/>
            <person name="Alam M.A.U."/>
            <person name="Shawrob K.S.M."/>
            <person name="Saha S."/>
            <person name="Chowdhury M."/>
            <person name="Rahman A.H."/>
            <person name="Stear M."/>
            <person name="Miah G."/>
            <person name="Das G.B."/>
            <person name="Hossain M.M."/>
            <person name="Kumkum M."/>
            <person name="Islam M.S."/>
            <person name="Mollah A.M."/>
            <person name="Ahsan A."/>
            <person name="Tusar F."/>
            <person name="Khan M.K.I."/>
        </authorList>
    </citation>
    <scope>NUCLEOTIDE SEQUENCE [LARGE SCALE GENOMIC DNA]</scope>
</reference>
<feature type="region of interest" description="Disordered" evidence="20">
    <location>
        <begin position="1542"/>
        <end position="1793"/>
    </location>
</feature>
<feature type="compositionally biased region" description="Low complexity" evidence="20">
    <location>
        <begin position="764"/>
        <end position="775"/>
    </location>
</feature>
<sequence>MVKNLPPMRRPRLDPWFGKIPWRREWLPTVLSNKHVAPDHLLQICQRIGPMLDKEIPPSISRVTSLLGAGRQSLLRTAKDCRHTVWKGSAFAALHRGRPPEMPVNYGSPPNLVEIHRGKQLTGCSTFSTAFPGAMYQHIKMHRRILGHLSAVYCVAFDRTGHRIFTGSDDCLVKIWSTHNGRLLSTLRGHSAEISDMAVNYENTMIAAGSCDKIIRVWCLRTCAPVAVLQGHTGSITSLQFSPMAKGSQRYMVSTGADGTVCFWQWDLESLKFSPRPLKFTEKPRPGVQMLMYFLGFEAPEKIAELESHTDKVDSIQFCNNGDRFLSGSRDGTARIWRFEQLEWRSILLDMATRISGDLSLEEERFMKPKVTMIAWNQNDSIVVTAVNDHVLKGHADEVFVLETHPFDSRIMLSAGHDGSIFIWDITKGTKMKHYFNMIEGQGHGAVFDCKFSQDGQHFACTDSHGHLLIFGFGCSKPYEKIPDQMFFHTDYRPLIRDSNNYVLDEQTQQAPHLMPPPFLVDVDGNPHPTKYQRLRLVPGRENSADEHLVPQLGYVATSDGEVIEQIISLQTNDNGERSPERSVLDGMIRQLQQQQDQRMGAGQEAVPSGLSNGEETPRRGFRRLSLDIQSPPNIGLRRSGQVEGVRQMHQNAPRSQMATERDLQAWKRRVVVPEVPLGIFRKLEDFRIEKGEQERNLYIIGRKRKTLQFSQKSDSMTLMSQSRQRTCRRKYPNYGRRNLGREGSCSSEEEEWKSDRRSESDSESSSDSSSRYSDWTADAGIHLQPPLRTSSRRRITRFCSSSEDEMSAENLSPPKRRRKRKKENKPKKENLRRMTQAELADVEHLYEFHPPVWITDTTLRKSPFVPQMGDEVIYFRQGHEAYIEAVRRNNIYELNPNKEPWRKMDLRDQELVKIVGIRYEVGPPTLCCLKLAFIDPATGKLTDKSFSIRYHDMPDVIDFLVLRQFYDEARQRNWQSCDRFRSIIDDAWWFGTVLQPYQPQYPDSHFQCYIVRWDNTEIEKLSPWDMEPIPDNDELEKLLYKPQDGEWGQKSRDEECERIISGIDQLLNLDIAAAFAGPVDLCTYPKYCTVVAYPTDLYTIRMRLVNRFYRRLSALVWEVRYIEHNARTFNEPESVIARSAKKITDQLLKFIKNQDCINISELSNTSENDEQNAEDLVHDWKKRSIKTTNYVENNWKKQCKELVNLIFQCEDSEPFRQPVDLVEYPDYRDIIDTPMDFGTVRETLEAGNYDSPLEFCKDIRLIFSNAKAYTPNKRSKIYSMTLRLSALFEEKMKKISSDFKIGQKFNEKLRRSQRFKRRQNCNRVNQKRLKSQTKVISEFVGSPIQPTSSRATYSASRKTTASVSSGITSGDSSDSAASSERMRRNRPVTLTNGSTLSESEMEDSLGTSSSSSASNSSEESKESPRARDSSSRSGPARSSNLRVTRTRAAQRKTGPVSLENGCGRKATRKRVYLSDSDNNSLATGESVKARAGNNRKVLRKCAAVAANKIKLMSDVEENSTSESVCSGRKLPHRNASAVARKKLLHNSEDDQSLKSELEEEELKDQLSPLSNSLAAQNTENGDSESESDLRVARKNWHANGYKSQIPATSKTKFLKIASSEEDSQSHDSDNEHSRTAGPSTSLLKLKAESISEEEEEANSETRKYSSRKYSTGRKNAPFLKKAKLFSDSEDSESDKEDGQDRCHKMEMNPSSGNGKGEPVAGSQCFSDHVSETDLDSDDDKKAKEKPNSLIKDSASQNHGQSRKAARKRVCSSDSESNSKVVKKASRARPGLLRVPRRCAATAASRIKLMSDAEEDRVDHEYTGSRIARRKPLHVACAAAQKIDSDSEGDVNCEVPNEQSGCEGQPPDTKVVRDSQEAAETEVKRKRLQTELENLKASETTGSSKCGPDTSPKSDSDLGSATESDADYFCIYMNFHFSESVPKDREPNTKVRTCVHIQKDAVPMPSETLKATMAPEKAPRRCATVAANKIKIMSNLKETISGPENVWIRRSSRKLPHRNASAAAKKKLLNVYKEEDTTINSESEKERFRSWKEKAQ</sequence>
<dbReference type="InterPro" id="IPR036322">
    <property type="entry name" value="WD40_repeat_dom_sf"/>
</dbReference>
<feature type="region of interest" description="Disordered" evidence="20">
    <location>
        <begin position="712"/>
        <end position="778"/>
    </location>
</feature>
<keyword evidence="13" id="KW-0966">Cell projection</keyword>
<dbReference type="FunFam" id="2.130.10.10:FF:000071">
    <property type="entry name" value="Bromodomain and WD repeat domain containing 1"/>
    <property type="match status" value="1"/>
</dbReference>
<feature type="repeat" description="WD" evidence="19">
    <location>
        <begin position="306"/>
        <end position="340"/>
    </location>
</feature>
<dbReference type="SUPFAM" id="SSF50978">
    <property type="entry name" value="WD40 repeat-like"/>
    <property type="match status" value="1"/>
</dbReference>
<feature type="compositionally biased region" description="Polar residues" evidence="20">
    <location>
        <begin position="1345"/>
        <end position="1361"/>
    </location>
</feature>
<feature type="compositionally biased region" description="Low complexity" evidence="20">
    <location>
        <begin position="1405"/>
        <end position="1418"/>
    </location>
</feature>
<evidence type="ECO:0000256" key="3">
    <source>
        <dbReference type="ARBA" id="ARBA00022553"/>
    </source>
</evidence>
<dbReference type="Pfam" id="PF00439">
    <property type="entry name" value="Bromodomain"/>
    <property type="match status" value="2"/>
</dbReference>
<dbReference type="GO" id="GO:0008360">
    <property type="term" value="P:regulation of cell shape"/>
    <property type="evidence" value="ECO:0007669"/>
    <property type="project" value="TreeGrafter"/>
</dbReference>
<dbReference type="PROSITE" id="PS50294">
    <property type="entry name" value="WD_REPEATS_REGION"/>
    <property type="match status" value="5"/>
</dbReference>
<proteinExistence type="predicted"/>
<dbReference type="CDD" id="cd00200">
    <property type="entry name" value="WD40"/>
    <property type="match status" value="1"/>
</dbReference>
<comment type="function">
    <text evidence="14">May be a transcriptional activator. May be involved in chromatin remodeling. Plays a role in the regulation of cell morphology and cytoskeletal organization. Required in the control of cell shape.</text>
</comment>
<dbReference type="InterPro" id="IPR015943">
    <property type="entry name" value="WD40/YVTN_repeat-like_dom_sf"/>
</dbReference>
<dbReference type="GO" id="GO:0006357">
    <property type="term" value="P:regulation of transcription by RNA polymerase II"/>
    <property type="evidence" value="ECO:0007669"/>
    <property type="project" value="TreeGrafter"/>
</dbReference>
<dbReference type="CDD" id="cd05529">
    <property type="entry name" value="Bromo_WDR9_I_like"/>
    <property type="match status" value="1"/>
</dbReference>
<feature type="compositionally biased region" description="Low complexity" evidence="20">
    <location>
        <begin position="592"/>
        <end position="601"/>
    </location>
</feature>
<dbReference type="PROSITE" id="PS50082">
    <property type="entry name" value="WD_REPEATS_2"/>
    <property type="match status" value="5"/>
</dbReference>
<dbReference type="InterPro" id="IPR057451">
    <property type="entry name" value="BRWD/PHIP_AD"/>
</dbReference>
<dbReference type="PROSITE" id="PS00633">
    <property type="entry name" value="BROMODOMAIN_1"/>
    <property type="match status" value="1"/>
</dbReference>
<feature type="domain" description="Bromo" evidence="21">
    <location>
        <begin position="1208"/>
        <end position="1278"/>
    </location>
</feature>
<feature type="repeat" description="WD" evidence="19">
    <location>
        <begin position="145"/>
        <end position="186"/>
    </location>
</feature>
<feature type="compositionally biased region" description="Polar residues" evidence="20">
    <location>
        <begin position="1389"/>
        <end position="1399"/>
    </location>
</feature>
<evidence type="ECO:0000256" key="1">
    <source>
        <dbReference type="ARBA" id="ARBA00004611"/>
    </source>
</evidence>
<dbReference type="PANTHER" id="PTHR16266">
    <property type="entry name" value="WD REPEAT DOMAIN 9"/>
    <property type="match status" value="1"/>
</dbReference>
<evidence type="ECO:0000256" key="16">
    <source>
        <dbReference type="ARBA" id="ARBA00073816"/>
    </source>
</evidence>
<dbReference type="InterPro" id="IPR052060">
    <property type="entry name" value="Bromo_WD_repeat"/>
</dbReference>
<dbReference type="GO" id="GO:0005654">
    <property type="term" value="C:nucleoplasm"/>
    <property type="evidence" value="ECO:0007669"/>
    <property type="project" value="UniProtKB-ARBA"/>
</dbReference>
<feature type="compositionally biased region" description="Low complexity" evidence="20">
    <location>
        <begin position="1362"/>
        <end position="1380"/>
    </location>
</feature>
<dbReference type="InterPro" id="IPR001680">
    <property type="entry name" value="WD40_rpt"/>
</dbReference>
<evidence type="ECO:0000256" key="4">
    <source>
        <dbReference type="ARBA" id="ARBA00022574"/>
    </source>
</evidence>
<feature type="compositionally biased region" description="Polar residues" evidence="20">
    <location>
        <begin position="1911"/>
        <end position="1920"/>
    </location>
</feature>
<dbReference type="CDD" id="cd05496">
    <property type="entry name" value="Bromo_WDR9_II"/>
    <property type="match status" value="1"/>
</dbReference>